<accession>A0A494RCB2</accession>
<gene>
    <name evidence="3" type="ORF">D8I30_01150</name>
</gene>
<dbReference type="InterPro" id="IPR011234">
    <property type="entry name" value="Fumarylacetoacetase-like_C"/>
</dbReference>
<evidence type="ECO:0000259" key="2">
    <source>
        <dbReference type="Pfam" id="PF01557"/>
    </source>
</evidence>
<dbReference type="Gene3D" id="3.90.850.10">
    <property type="entry name" value="Fumarylacetoacetase-like, C-terminal domain"/>
    <property type="match status" value="1"/>
</dbReference>
<dbReference type="InterPro" id="IPR050772">
    <property type="entry name" value="Hydratase-Decarb/MhpD_sf"/>
</dbReference>
<dbReference type="PANTHER" id="PTHR30143">
    <property type="entry name" value="ACID HYDRATASE"/>
    <property type="match status" value="1"/>
</dbReference>
<sequence>MIGSSEFKGRGERIVEVTPAELAIAEAFVAARRAARALPDYPGAIPADLARAYAIQEAAIGLCDARPVGWKVGGVAPDLQAALGAHRVAGAVLADRVWTVGEAPTPLPVIEGGFAAIEAEFVARIGPDVDPTRTDWTLEAAADQVEAVFIGVELSGSPLSTINDLGPVVVASDFGNNLGLVIGPELTDWRARLDDIAVETVIDGVSVGRGGSLSLAGGALESVRFLLEHRARLGRPLAAGTLVSTGAVTGVHRVGVGSAATCVFEGVGEIRCTTVAAAPSRG</sequence>
<dbReference type="GO" id="GO:0008684">
    <property type="term" value="F:2-oxopent-4-enoate hydratase activity"/>
    <property type="evidence" value="ECO:0007669"/>
    <property type="project" value="TreeGrafter"/>
</dbReference>
<protein>
    <submittedName>
        <fullName evidence="3">2-keto-4-pentenoate hydratase</fullName>
    </submittedName>
</protein>
<dbReference type="EMBL" id="CP032707">
    <property type="protein sequence ID" value="AYG93948.1"/>
    <property type="molecule type" value="Genomic_DNA"/>
</dbReference>
<evidence type="ECO:0000313" key="4">
    <source>
        <dbReference type="Proteomes" id="UP000276984"/>
    </source>
</evidence>
<dbReference type="InterPro" id="IPR036663">
    <property type="entry name" value="Fumarylacetoacetase_C_sf"/>
</dbReference>
<keyword evidence="1" id="KW-0456">Lyase</keyword>
<proteinExistence type="predicted"/>
<dbReference type="AlphaFoldDB" id="A0A494RCB2"/>
<dbReference type="OrthoDB" id="9792137at2"/>
<evidence type="ECO:0000313" key="3">
    <source>
        <dbReference type="EMBL" id="AYG93948.1"/>
    </source>
</evidence>
<name>A0A494RCB2_9CAUL</name>
<dbReference type="Pfam" id="PF01557">
    <property type="entry name" value="FAA_hydrolase"/>
    <property type="match status" value="1"/>
</dbReference>
<reference evidence="3 4" key="1">
    <citation type="submission" date="2018-10" db="EMBL/GenBank/DDBJ databases">
        <title>Complete genome sequence of Brevundimonas naejangsanensis BRV3.</title>
        <authorList>
            <person name="Berrios L."/>
            <person name="Ely B."/>
        </authorList>
    </citation>
    <scope>NUCLEOTIDE SEQUENCE [LARGE SCALE GENOMIC DNA]</scope>
    <source>
        <strain evidence="3 4">BRV3</strain>
    </source>
</reference>
<dbReference type="PANTHER" id="PTHR30143:SF0">
    <property type="entry name" value="2-KETO-4-PENTENOATE HYDRATASE"/>
    <property type="match status" value="1"/>
</dbReference>
<evidence type="ECO:0000256" key="1">
    <source>
        <dbReference type="ARBA" id="ARBA00023239"/>
    </source>
</evidence>
<dbReference type="Proteomes" id="UP000276984">
    <property type="component" value="Chromosome"/>
</dbReference>
<dbReference type="GO" id="GO:0005737">
    <property type="term" value="C:cytoplasm"/>
    <property type="evidence" value="ECO:0007669"/>
    <property type="project" value="TreeGrafter"/>
</dbReference>
<dbReference type="RefSeq" id="WP_121481108.1">
    <property type="nucleotide sequence ID" value="NZ_CP032707.1"/>
</dbReference>
<keyword evidence="4" id="KW-1185">Reference proteome</keyword>
<dbReference type="SUPFAM" id="SSF56529">
    <property type="entry name" value="FAH"/>
    <property type="match status" value="1"/>
</dbReference>
<organism evidence="3 4">
    <name type="scientific">Brevundimonas naejangsanensis</name>
    <dbReference type="NCBI Taxonomy" id="588932"/>
    <lineage>
        <taxon>Bacteria</taxon>
        <taxon>Pseudomonadati</taxon>
        <taxon>Pseudomonadota</taxon>
        <taxon>Alphaproteobacteria</taxon>
        <taxon>Caulobacterales</taxon>
        <taxon>Caulobacteraceae</taxon>
        <taxon>Brevundimonas</taxon>
    </lineage>
</organism>
<feature type="domain" description="Fumarylacetoacetase-like C-terminal" evidence="2">
    <location>
        <begin position="105"/>
        <end position="273"/>
    </location>
</feature>